<dbReference type="InterPro" id="IPR036259">
    <property type="entry name" value="MFS_trans_sf"/>
</dbReference>
<keyword evidence="1" id="KW-0472">Membrane</keyword>
<keyword evidence="1" id="KW-1133">Transmembrane helix</keyword>
<feature type="transmembrane region" description="Helical" evidence="1">
    <location>
        <begin position="31"/>
        <end position="54"/>
    </location>
</feature>
<keyword evidence="1" id="KW-0812">Transmembrane</keyword>
<organism evidence="2 3">
    <name type="scientific">Ciona savignyi</name>
    <name type="common">Pacific transparent sea squirt</name>
    <dbReference type="NCBI Taxonomy" id="51511"/>
    <lineage>
        <taxon>Eukaryota</taxon>
        <taxon>Metazoa</taxon>
        <taxon>Chordata</taxon>
        <taxon>Tunicata</taxon>
        <taxon>Ascidiacea</taxon>
        <taxon>Phlebobranchia</taxon>
        <taxon>Cionidae</taxon>
        <taxon>Ciona</taxon>
    </lineage>
</organism>
<dbReference type="InParanoid" id="H2ZQJ8"/>
<reference evidence="2" key="3">
    <citation type="submission" date="2025-09" db="UniProtKB">
        <authorList>
            <consortium name="Ensembl"/>
        </authorList>
    </citation>
    <scope>IDENTIFICATION</scope>
</reference>
<dbReference type="GO" id="GO:0005886">
    <property type="term" value="C:plasma membrane"/>
    <property type="evidence" value="ECO:0007669"/>
    <property type="project" value="TreeGrafter"/>
</dbReference>
<evidence type="ECO:0000313" key="2">
    <source>
        <dbReference type="Ensembl" id="ENSCSAVP00000019864.1"/>
    </source>
</evidence>
<evidence type="ECO:0008006" key="4">
    <source>
        <dbReference type="Google" id="ProtNLM"/>
    </source>
</evidence>
<dbReference type="Proteomes" id="UP000007875">
    <property type="component" value="Unassembled WGS sequence"/>
</dbReference>
<protein>
    <recommendedName>
        <fullName evidence="4">Major facilitator superfamily associated domain-containing protein</fullName>
    </recommendedName>
</protein>
<dbReference type="PANTHER" id="PTHR16172">
    <property type="entry name" value="MAJOR FACILITATOR SUPERFAMILY DOMAIN-CONTAINING PROTEIN 6-LIKE"/>
    <property type="match status" value="1"/>
</dbReference>
<proteinExistence type="predicted"/>
<keyword evidence="3" id="KW-1185">Reference proteome</keyword>
<dbReference type="InterPro" id="IPR051717">
    <property type="entry name" value="MFS_MFSD6"/>
</dbReference>
<dbReference type="PANTHER" id="PTHR16172:SF2">
    <property type="entry name" value="MAJOR FACILITATOR SUPERFAMILY DOMAIN-CONTAINING PROTEIN 6"/>
    <property type="match status" value="1"/>
</dbReference>
<reference evidence="3" key="1">
    <citation type="submission" date="2003-08" db="EMBL/GenBank/DDBJ databases">
        <authorList>
            <person name="Birren B."/>
            <person name="Nusbaum C."/>
            <person name="Abebe A."/>
            <person name="Abouelleil A."/>
            <person name="Adekoya E."/>
            <person name="Ait-zahra M."/>
            <person name="Allen N."/>
            <person name="Allen T."/>
            <person name="An P."/>
            <person name="Anderson M."/>
            <person name="Anderson S."/>
            <person name="Arachchi H."/>
            <person name="Armbruster J."/>
            <person name="Bachantsang P."/>
            <person name="Baldwin J."/>
            <person name="Barry A."/>
            <person name="Bayul T."/>
            <person name="Blitshsteyn B."/>
            <person name="Bloom T."/>
            <person name="Blye J."/>
            <person name="Boguslavskiy L."/>
            <person name="Borowsky M."/>
            <person name="Boukhgalter B."/>
            <person name="Brunache A."/>
            <person name="Butler J."/>
            <person name="Calixte N."/>
            <person name="Calvo S."/>
            <person name="Camarata J."/>
            <person name="Campo K."/>
            <person name="Chang J."/>
            <person name="Cheshatsang Y."/>
            <person name="Citroen M."/>
            <person name="Collymore A."/>
            <person name="Considine T."/>
            <person name="Cook A."/>
            <person name="Cooke P."/>
            <person name="Corum B."/>
            <person name="Cuomo C."/>
            <person name="David R."/>
            <person name="Dawoe T."/>
            <person name="Degray S."/>
            <person name="Dodge S."/>
            <person name="Dooley K."/>
            <person name="Dorje P."/>
            <person name="Dorjee K."/>
            <person name="Dorris L."/>
            <person name="Duffey N."/>
            <person name="Dupes A."/>
            <person name="Elkins T."/>
            <person name="Engels R."/>
            <person name="Erickson J."/>
            <person name="Farina A."/>
            <person name="Faro S."/>
            <person name="Ferreira P."/>
            <person name="Fischer H."/>
            <person name="Fitzgerald M."/>
            <person name="Foley K."/>
            <person name="Gage D."/>
            <person name="Galagan J."/>
            <person name="Gearin G."/>
            <person name="Gnerre S."/>
            <person name="Gnirke A."/>
            <person name="Goyette A."/>
            <person name="Graham J."/>
            <person name="Grandbois E."/>
            <person name="Gyaltsen K."/>
            <person name="Hafez N."/>
            <person name="Hagopian D."/>
            <person name="Hagos B."/>
            <person name="Hall J."/>
            <person name="Hatcher B."/>
            <person name="Heller A."/>
            <person name="Higgins H."/>
            <person name="Honan T."/>
            <person name="Horn A."/>
            <person name="Houde N."/>
            <person name="Hughes L."/>
            <person name="Hulme W."/>
            <person name="Husby E."/>
            <person name="Iliev I."/>
            <person name="Jaffe D."/>
            <person name="Jones C."/>
            <person name="Kamal M."/>
            <person name="Kamat A."/>
            <person name="Kamvysselis M."/>
            <person name="Karlsson E."/>
            <person name="Kells C."/>
            <person name="Kieu A."/>
            <person name="Kisner P."/>
            <person name="Kodira C."/>
            <person name="Kulbokas E."/>
            <person name="Labutti K."/>
            <person name="Lama D."/>
            <person name="Landers T."/>
            <person name="Leger J."/>
            <person name="Levine S."/>
            <person name="Lewis D."/>
            <person name="Lewis T."/>
            <person name="Lindblad-toh K."/>
            <person name="Liu X."/>
            <person name="Lokyitsang T."/>
            <person name="Lokyitsang Y."/>
            <person name="Lucien O."/>
            <person name="Lui A."/>
            <person name="Ma L.J."/>
            <person name="Mabbitt R."/>
            <person name="Macdonald J."/>
            <person name="Maclean C."/>
            <person name="Major J."/>
            <person name="Manning J."/>
            <person name="Marabella R."/>
            <person name="Maru K."/>
            <person name="Matthews C."/>
            <person name="Mauceli E."/>
            <person name="Mccarthy M."/>
            <person name="Mcdonough S."/>
            <person name="Mcghee T."/>
            <person name="Meldrim J."/>
            <person name="Meneus L."/>
            <person name="Mesirov J."/>
            <person name="Mihalev A."/>
            <person name="Mihova T."/>
            <person name="Mikkelsen T."/>
            <person name="Mlenga V."/>
            <person name="Moru K."/>
            <person name="Mozes J."/>
            <person name="Mulrain L."/>
            <person name="Munson G."/>
            <person name="Naylor J."/>
            <person name="Newes C."/>
            <person name="Nguyen C."/>
            <person name="Nguyen N."/>
            <person name="Nguyen T."/>
            <person name="Nicol R."/>
            <person name="Nielsen C."/>
            <person name="Nizzari M."/>
            <person name="Norbu C."/>
            <person name="Norbu N."/>
            <person name="O'donnell P."/>
            <person name="Okoawo O."/>
            <person name="O'leary S."/>
            <person name="Omotosho B."/>
            <person name="O'neill K."/>
            <person name="Osman S."/>
            <person name="Parker S."/>
            <person name="Perrin D."/>
            <person name="Phunkhang P."/>
            <person name="Piqani B."/>
            <person name="Purcell S."/>
            <person name="Rachupka T."/>
            <person name="Ramasamy U."/>
            <person name="Rameau R."/>
            <person name="Ray V."/>
            <person name="Raymond C."/>
            <person name="Retta R."/>
            <person name="Richardson S."/>
            <person name="Rise C."/>
            <person name="Rodriguez J."/>
            <person name="Rogers J."/>
            <person name="Rogov P."/>
            <person name="Rutman M."/>
            <person name="Schupbach R."/>
            <person name="Seaman C."/>
            <person name="Settipalli S."/>
            <person name="Sharpe T."/>
            <person name="Sheridan J."/>
            <person name="Sherpa N."/>
            <person name="Shi J."/>
            <person name="Smirnov S."/>
            <person name="Smith C."/>
            <person name="Sougnez C."/>
            <person name="Spencer B."/>
            <person name="Stalker J."/>
            <person name="Stange-thomann N."/>
            <person name="Stavropoulos S."/>
            <person name="Stetson K."/>
            <person name="Stone C."/>
            <person name="Stone S."/>
            <person name="Stubbs M."/>
            <person name="Talamas J."/>
            <person name="Tchuinga P."/>
            <person name="Tenzing P."/>
            <person name="Tesfaye S."/>
            <person name="Theodore J."/>
            <person name="Thoulutsang Y."/>
            <person name="Topham K."/>
            <person name="Towey S."/>
            <person name="Tsamla T."/>
            <person name="Tsomo N."/>
            <person name="Vallee D."/>
            <person name="Vassiliev H."/>
            <person name="Venkataraman V."/>
            <person name="Vinson J."/>
            <person name="Vo A."/>
            <person name="Wade C."/>
            <person name="Wang S."/>
            <person name="Wangchuk T."/>
            <person name="Wangdi T."/>
            <person name="Whittaker C."/>
            <person name="Wilkinson J."/>
            <person name="Wu Y."/>
            <person name="Wyman D."/>
            <person name="Yadav S."/>
            <person name="Yang S."/>
            <person name="Yang X."/>
            <person name="Yeager S."/>
            <person name="Yee E."/>
            <person name="Young G."/>
            <person name="Zainoun J."/>
            <person name="Zembeck L."/>
            <person name="Zimmer A."/>
            <person name="Zody M."/>
            <person name="Lander E."/>
        </authorList>
    </citation>
    <scope>NUCLEOTIDE SEQUENCE [LARGE SCALE GENOMIC DNA]</scope>
</reference>
<sequence length="83" mass="9134">MAIVQTITHGFGWSVGALLGGYMFEVMGGDLMFRTMALAVTVCAFLYSVLSFYFNKTTKKVVRTASPKTPPELMEMEELVTGN</sequence>
<dbReference type="SUPFAM" id="SSF103473">
    <property type="entry name" value="MFS general substrate transporter"/>
    <property type="match status" value="1"/>
</dbReference>
<evidence type="ECO:0000313" key="3">
    <source>
        <dbReference type="Proteomes" id="UP000007875"/>
    </source>
</evidence>
<dbReference type="HOGENOM" id="CLU_2541898_0_0_1"/>
<dbReference type="AlphaFoldDB" id="H2ZQJ8"/>
<dbReference type="Ensembl" id="ENSCSAVT00000020077.1">
    <property type="protein sequence ID" value="ENSCSAVP00000019864.1"/>
    <property type="gene ID" value="ENSCSAVG00000011666.1"/>
</dbReference>
<reference evidence="2" key="2">
    <citation type="submission" date="2025-08" db="UniProtKB">
        <authorList>
            <consortium name="Ensembl"/>
        </authorList>
    </citation>
    <scope>IDENTIFICATION</scope>
</reference>
<evidence type="ECO:0000256" key="1">
    <source>
        <dbReference type="SAM" id="Phobius"/>
    </source>
</evidence>
<name>H2ZQJ8_CIOSA</name>
<accession>H2ZQJ8</accession>